<dbReference type="RefSeq" id="WP_264777747.1">
    <property type="nucleotide sequence ID" value="NZ_AP026561.1"/>
</dbReference>
<keyword evidence="3" id="KW-0614">Plasmid</keyword>
<evidence type="ECO:0000313" key="3">
    <source>
        <dbReference type="EMBL" id="BDP43913.1"/>
    </source>
</evidence>
<dbReference type="EMBL" id="AP026561">
    <property type="protein sequence ID" value="BDP43913.1"/>
    <property type="molecule type" value="Genomic_DNA"/>
</dbReference>
<name>A0ABM8AJC0_9DEIO</name>
<dbReference type="Pfam" id="PF05721">
    <property type="entry name" value="PhyH"/>
    <property type="match status" value="1"/>
</dbReference>
<dbReference type="Gene3D" id="2.60.120.620">
    <property type="entry name" value="q2cbj1_9rhob like domain"/>
    <property type="match status" value="1"/>
</dbReference>
<geneLocation type="plasmid" evidence="3 4">
    <name>pDAETH-1</name>
</geneLocation>
<sequence length="272" mass="30566">MNSQVTPEQVRQFQTRGFVVLDGFLDASDLATWREVVEDAVAQRLSLRNGLSNADYPDEYYRQVFTQALRLADTHEGVARLVRDPHLGEVAATLTGVDGVRIWHDQALIKQPYGNQTAWHRDTPYWAVHSPKTVNMWFALDDATLENGCLWYLPGTQNDGDYRLVRIGSNMGDIFKEYPEWKRIEAVPAPCRAGSVVIHNGMVAHAAGANMTPRPRRAMTSVYYPDGEVYNGQPDTLPEAYYRNLQAGDLLDDDRYVPLVWSKATHGSLVAG</sequence>
<keyword evidence="1" id="KW-0479">Metal-binding</keyword>
<proteinExistence type="predicted"/>
<accession>A0ABM8AJC0</accession>
<evidence type="ECO:0000313" key="4">
    <source>
        <dbReference type="Proteomes" id="UP001064971"/>
    </source>
</evidence>
<organism evidence="3 4">
    <name type="scientific">Deinococcus aetherius</name>
    <dbReference type="NCBI Taxonomy" id="200252"/>
    <lineage>
        <taxon>Bacteria</taxon>
        <taxon>Thermotogati</taxon>
        <taxon>Deinococcota</taxon>
        <taxon>Deinococci</taxon>
        <taxon>Deinococcales</taxon>
        <taxon>Deinococcaceae</taxon>
        <taxon>Deinococcus</taxon>
    </lineage>
</organism>
<evidence type="ECO:0000256" key="1">
    <source>
        <dbReference type="ARBA" id="ARBA00022723"/>
    </source>
</evidence>
<dbReference type="SUPFAM" id="SSF51197">
    <property type="entry name" value="Clavaminate synthase-like"/>
    <property type="match status" value="1"/>
</dbReference>
<keyword evidence="4" id="KW-1185">Reference proteome</keyword>
<dbReference type="InterPro" id="IPR008775">
    <property type="entry name" value="Phytyl_CoA_dOase-like"/>
</dbReference>
<dbReference type="PANTHER" id="PTHR20883:SF15">
    <property type="entry name" value="PHYTANOYL-COA DIOXYGENASE DOMAIN-CONTAINING PROTEIN 1"/>
    <property type="match status" value="1"/>
</dbReference>
<protein>
    <submittedName>
        <fullName evidence="3">SnoK protein</fullName>
    </submittedName>
</protein>
<dbReference type="PANTHER" id="PTHR20883">
    <property type="entry name" value="PHYTANOYL-COA DIOXYGENASE DOMAIN CONTAINING 1"/>
    <property type="match status" value="1"/>
</dbReference>
<reference evidence="3" key="1">
    <citation type="submission" date="2022-07" db="EMBL/GenBank/DDBJ databases">
        <title>Complete Genome Sequence of the Radioresistant Bacterium Deinococcus aetherius ST0316, Isolated from the Air Dust collected in Lower Stratosphere above Japan.</title>
        <authorList>
            <person name="Satoh K."/>
            <person name="Hagiwara K."/>
            <person name="Katsumata K."/>
            <person name="Kubo A."/>
            <person name="Yokobori S."/>
            <person name="Yamagishi A."/>
            <person name="Oono Y."/>
            <person name="Narumi I."/>
        </authorList>
    </citation>
    <scope>NUCLEOTIDE SEQUENCE</scope>
    <source>
        <strain evidence="3">ST0316</strain>
        <plasmid evidence="3">pDAETH-1</plasmid>
    </source>
</reference>
<evidence type="ECO:0000256" key="2">
    <source>
        <dbReference type="ARBA" id="ARBA00023004"/>
    </source>
</evidence>
<dbReference type="Proteomes" id="UP001064971">
    <property type="component" value="Plasmid pDAETH-1"/>
</dbReference>
<gene>
    <name evidence="3" type="ORF">DAETH_38820</name>
</gene>
<keyword evidence="2" id="KW-0408">Iron</keyword>